<feature type="transmembrane region" description="Helical" evidence="1">
    <location>
        <begin position="117"/>
        <end position="135"/>
    </location>
</feature>
<sequence>MARLPRPISLGVLVLFAAVARRKDAAFSTPSLKPRRLAGFGHPELLRGSSHTRDMRPMRTRAVESHSDASMSQWQKAWKAILSLFGGVTFGVGIYLLFFKATSSITSMVSGSPELEIASFVLLSLIPLILVQQGAVEVGVVKPMQTLASCMPTRGLKHIIQSAIPGTRNVMVGVLLFFSVNLLASAAPEKAQLALPEKFAALDPDGNGVLTGPEFESEVRKFTVKILTALFYFECGLFGITSLQKPDGYPPEGRDVIDTYWRNLDFRRPKAVVLYLALNALILMSTVSGVLRAWGLSPSHILALGGVGGLAFGLASQNLVGNFMSGILLIVNRQFSVGDFIETNNIKGKVTKMGWTFIEIESGDDVVMLGFEMSKEEEEEMKNHTLSMLQQDLSQFSQEELSRSAFDEEFDVRENWPECKPITSHVRYQTCNNCWSHATALITESRLCIQSRGQFNGDNAWLSQSFIAACRLDGRDYCMGGSGLLGFKTVSRWGVPTGGPDFRGNMKAGVETCYPQILPHDRGIHCPGACSPYVEYPRTGRFSTSKVQYEPRALHPVGDQVHYLVKQALMQDGPILLGMRIYQDFYAYESGIYQPTRKSWNLYMGGHAVTGMGFGPGYVLAVNSWSTSWGINGAFKVAPQAVDFGFFLPGRPLGTFAGSSYPMPLPR</sequence>
<accession>A0ABP0HUN1</accession>
<feature type="transmembrane region" description="Helical" evidence="1">
    <location>
        <begin position="77"/>
        <end position="97"/>
    </location>
</feature>
<evidence type="ECO:0000256" key="1">
    <source>
        <dbReference type="SAM" id="Phobius"/>
    </source>
</evidence>
<dbReference type="PANTHER" id="PTHR30566:SF5">
    <property type="entry name" value="MECHANOSENSITIVE ION CHANNEL PROTEIN 1, MITOCHONDRIAL-RELATED"/>
    <property type="match status" value="1"/>
</dbReference>
<dbReference type="EMBL" id="CAXAMN010001336">
    <property type="protein sequence ID" value="CAK8993913.1"/>
    <property type="molecule type" value="Genomic_DNA"/>
</dbReference>
<dbReference type="SMART" id="SM00645">
    <property type="entry name" value="Pept_C1"/>
    <property type="match status" value="1"/>
</dbReference>
<comment type="caution">
    <text evidence="4">The sequence shown here is derived from an EMBL/GenBank/DDBJ whole genome shotgun (WGS) entry which is preliminary data.</text>
</comment>
<dbReference type="InterPro" id="IPR006685">
    <property type="entry name" value="MscS_channel_2nd"/>
</dbReference>
<dbReference type="Pfam" id="PF00924">
    <property type="entry name" value="MS_channel_2nd"/>
    <property type="match status" value="1"/>
</dbReference>
<evidence type="ECO:0000256" key="2">
    <source>
        <dbReference type="SAM" id="SignalP"/>
    </source>
</evidence>
<feature type="chain" id="PRO_5046965378" description="Peptidase C1A papain C-terminal domain-containing protein" evidence="2">
    <location>
        <begin position="26"/>
        <end position="667"/>
    </location>
</feature>
<keyword evidence="1" id="KW-1133">Transmembrane helix</keyword>
<keyword evidence="1" id="KW-0812">Transmembrane</keyword>
<dbReference type="Gene3D" id="3.90.70.10">
    <property type="entry name" value="Cysteine proteinases"/>
    <property type="match status" value="1"/>
</dbReference>
<dbReference type="InterPro" id="IPR038765">
    <property type="entry name" value="Papain-like_cys_pep_sf"/>
</dbReference>
<dbReference type="InterPro" id="IPR018247">
    <property type="entry name" value="EF_Hand_1_Ca_BS"/>
</dbReference>
<evidence type="ECO:0000313" key="5">
    <source>
        <dbReference type="Proteomes" id="UP001642484"/>
    </source>
</evidence>
<keyword evidence="5" id="KW-1185">Reference proteome</keyword>
<dbReference type="SUPFAM" id="SSF82861">
    <property type="entry name" value="Mechanosensitive channel protein MscS (YggB), transmembrane region"/>
    <property type="match status" value="1"/>
</dbReference>
<reference evidence="4 5" key="1">
    <citation type="submission" date="2024-02" db="EMBL/GenBank/DDBJ databases">
        <authorList>
            <person name="Chen Y."/>
            <person name="Shah S."/>
            <person name="Dougan E. K."/>
            <person name="Thang M."/>
            <person name="Chan C."/>
        </authorList>
    </citation>
    <scope>NUCLEOTIDE SEQUENCE [LARGE SCALE GENOMIC DNA]</scope>
</reference>
<organism evidence="4 5">
    <name type="scientific">Durusdinium trenchii</name>
    <dbReference type="NCBI Taxonomy" id="1381693"/>
    <lineage>
        <taxon>Eukaryota</taxon>
        <taxon>Sar</taxon>
        <taxon>Alveolata</taxon>
        <taxon>Dinophyceae</taxon>
        <taxon>Suessiales</taxon>
        <taxon>Symbiodiniaceae</taxon>
        <taxon>Durusdinium</taxon>
    </lineage>
</organism>
<feature type="domain" description="Peptidase C1A papain C-terminal" evidence="3">
    <location>
        <begin position="406"/>
        <end position="653"/>
    </location>
</feature>
<feature type="signal peptide" evidence="2">
    <location>
        <begin position="1"/>
        <end position="25"/>
    </location>
</feature>
<dbReference type="PANTHER" id="PTHR30566">
    <property type="entry name" value="YNAI-RELATED MECHANOSENSITIVE ION CHANNEL"/>
    <property type="match status" value="1"/>
</dbReference>
<evidence type="ECO:0000259" key="3">
    <source>
        <dbReference type="SMART" id="SM00645"/>
    </source>
</evidence>
<protein>
    <recommendedName>
        <fullName evidence="3">Peptidase C1A papain C-terminal domain-containing protein</fullName>
    </recommendedName>
</protein>
<dbReference type="InterPro" id="IPR010920">
    <property type="entry name" value="LSM_dom_sf"/>
</dbReference>
<dbReference type="Pfam" id="PF00112">
    <property type="entry name" value="Peptidase_C1"/>
    <property type="match status" value="1"/>
</dbReference>
<dbReference type="Gene3D" id="1.10.287.1260">
    <property type="match status" value="1"/>
</dbReference>
<name>A0ABP0HUN1_9DINO</name>
<dbReference type="Proteomes" id="UP001642484">
    <property type="component" value="Unassembled WGS sequence"/>
</dbReference>
<keyword evidence="2" id="KW-0732">Signal</keyword>
<feature type="transmembrane region" description="Helical" evidence="1">
    <location>
        <begin position="272"/>
        <end position="295"/>
    </location>
</feature>
<gene>
    <name evidence="4" type="ORF">CCMP2556_LOCUS3434</name>
</gene>
<proteinExistence type="predicted"/>
<keyword evidence="1" id="KW-0472">Membrane</keyword>
<dbReference type="InterPro" id="IPR011014">
    <property type="entry name" value="MscS_channel_TM-2"/>
</dbReference>
<dbReference type="PROSITE" id="PS00018">
    <property type="entry name" value="EF_HAND_1"/>
    <property type="match status" value="1"/>
</dbReference>
<feature type="transmembrane region" description="Helical" evidence="1">
    <location>
        <begin position="301"/>
        <end position="331"/>
    </location>
</feature>
<dbReference type="InterPro" id="IPR000668">
    <property type="entry name" value="Peptidase_C1A_C"/>
</dbReference>
<dbReference type="SUPFAM" id="SSF50182">
    <property type="entry name" value="Sm-like ribonucleoproteins"/>
    <property type="match status" value="1"/>
</dbReference>
<evidence type="ECO:0000313" key="4">
    <source>
        <dbReference type="EMBL" id="CAK8993913.1"/>
    </source>
</evidence>
<dbReference type="SUPFAM" id="SSF54001">
    <property type="entry name" value="Cysteine proteinases"/>
    <property type="match status" value="1"/>
</dbReference>